<accession>A0A1Y0B3Y0</accession>
<proteinExistence type="predicted"/>
<dbReference type="AlphaFoldDB" id="A0A1Y0B3Y0"/>
<protein>
    <submittedName>
        <fullName evidence="1">Uncharacterized protein</fullName>
    </submittedName>
</protein>
<keyword evidence="1" id="KW-0496">Mitochondrion</keyword>
<geneLocation type="mitochondrion" evidence="1"/>
<gene>
    <name evidence="1" type="ORF">AEK19_MT1928</name>
</gene>
<reference evidence="1" key="1">
    <citation type="submission" date="2017-03" db="EMBL/GenBank/DDBJ databases">
        <title>The mitochondrial genome of the carnivorous plant Utricularia reniformis (Lentibulariaceae): structure, comparative analysis and evolutionary landmarks.</title>
        <authorList>
            <person name="Silva S.R."/>
            <person name="Alvarenga D.O."/>
            <person name="Michael T.P."/>
            <person name="Miranda V.F.O."/>
            <person name="Varani A.M."/>
        </authorList>
    </citation>
    <scope>NUCLEOTIDE SEQUENCE</scope>
</reference>
<evidence type="ECO:0000313" key="1">
    <source>
        <dbReference type="EMBL" id="ART32093.1"/>
    </source>
</evidence>
<sequence length="95" mass="10858">MKDQRLRPGELQTEMSLVTLMGERKWESSFTTSIMPKQASGQAVSPVMNNYQSFKKPFFHPSCMIPLDQVSVERNPLVLRPGLKMLDLNSWTNAE</sequence>
<name>A0A1Y0B3Y0_9LAMI</name>
<dbReference type="EMBL" id="KY774314">
    <property type="protein sequence ID" value="ART32093.1"/>
    <property type="molecule type" value="Genomic_DNA"/>
</dbReference>
<organism evidence="1">
    <name type="scientific">Utricularia reniformis</name>
    <dbReference type="NCBI Taxonomy" id="192314"/>
    <lineage>
        <taxon>Eukaryota</taxon>
        <taxon>Viridiplantae</taxon>
        <taxon>Streptophyta</taxon>
        <taxon>Embryophyta</taxon>
        <taxon>Tracheophyta</taxon>
        <taxon>Spermatophyta</taxon>
        <taxon>Magnoliopsida</taxon>
        <taxon>eudicotyledons</taxon>
        <taxon>Gunneridae</taxon>
        <taxon>Pentapetalae</taxon>
        <taxon>asterids</taxon>
        <taxon>lamiids</taxon>
        <taxon>Lamiales</taxon>
        <taxon>Lentibulariaceae</taxon>
        <taxon>Utricularia</taxon>
    </lineage>
</organism>